<evidence type="ECO:0000256" key="3">
    <source>
        <dbReference type="ARBA" id="ARBA00023211"/>
    </source>
</evidence>
<dbReference type="CDD" id="cd09999">
    <property type="entry name" value="Arginase-like_1"/>
    <property type="match status" value="1"/>
</dbReference>
<evidence type="ECO:0000256" key="2">
    <source>
        <dbReference type="ARBA" id="ARBA00022801"/>
    </source>
</evidence>
<reference evidence="6 7" key="1">
    <citation type="submission" date="2019-08" db="EMBL/GenBank/DDBJ databases">
        <title>Bacterial whole genome sequence for Glaciihabitans sp. CHu50b-6-2.</title>
        <authorList>
            <person name="Jin L."/>
        </authorList>
    </citation>
    <scope>NUCLEOTIDE SEQUENCE [LARGE SCALE GENOMIC DNA]</scope>
    <source>
        <strain evidence="6 7">CHu50b-6-2</strain>
    </source>
</reference>
<evidence type="ECO:0000256" key="4">
    <source>
        <dbReference type="PROSITE-ProRule" id="PRU00742"/>
    </source>
</evidence>
<comment type="similarity">
    <text evidence="4">Belongs to the arginase family.</text>
</comment>
<dbReference type="PANTHER" id="PTHR43782">
    <property type="entry name" value="ARGINASE"/>
    <property type="match status" value="1"/>
</dbReference>
<dbReference type="InterPro" id="IPR023696">
    <property type="entry name" value="Ureohydrolase_dom_sf"/>
</dbReference>
<dbReference type="GO" id="GO:0004053">
    <property type="term" value="F:arginase activity"/>
    <property type="evidence" value="ECO:0007669"/>
    <property type="project" value="TreeGrafter"/>
</dbReference>
<dbReference type="EMBL" id="VRMG01000005">
    <property type="protein sequence ID" value="TXN31373.1"/>
    <property type="molecule type" value="Genomic_DNA"/>
</dbReference>
<comment type="caution">
    <text evidence="6">The sequence shown here is derived from an EMBL/GenBank/DDBJ whole genome shotgun (WGS) entry which is preliminary data.</text>
</comment>
<dbReference type="PRINTS" id="PR00116">
    <property type="entry name" value="ARGINASE"/>
</dbReference>
<dbReference type="GO" id="GO:0005829">
    <property type="term" value="C:cytosol"/>
    <property type="evidence" value="ECO:0007669"/>
    <property type="project" value="TreeGrafter"/>
</dbReference>
<name>A0A5C8UTV8_9MICO</name>
<keyword evidence="7" id="KW-1185">Reference proteome</keyword>
<dbReference type="GO" id="GO:0030145">
    <property type="term" value="F:manganese ion binding"/>
    <property type="evidence" value="ECO:0007669"/>
    <property type="project" value="TreeGrafter"/>
</dbReference>
<dbReference type="PROSITE" id="PS51409">
    <property type="entry name" value="ARGINASE_2"/>
    <property type="match status" value="1"/>
</dbReference>
<gene>
    <name evidence="6" type="ORF">FVP33_07390</name>
</gene>
<accession>A0A5C8UTV8</accession>
<feature type="region of interest" description="Disordered" evidence="5">
    <location>
        <begin position="1"/>
        <end position="31"/>
    </location>
</feature>
<evidence type="ECO:0000256" key="1">
    <source>
        <dbReference type="ARBA" id="ARBA00022723"/>
    </source>
</evidence>
<evidence type="ECO:0000313" key="7">
    <source>
        <dbReference type="Proteomes" id="UP000321379"/>
    </source>
</evidence>
<dbReference type="Pfam" id="PF00491">
    <property type="entry name" value="Arginase"/>
    <property type="match status" value="1"/>
</dbReference>
<protein>
    <submittedName>
        <fullName evidence="6">Arginase family protein</fullName>
    </submittedName>
</protein>
<organism evidence="6 7">
    <name type="scientific">Lacisediminihabitans profunda</name>
    <dbReference type="NCBI Taxonomy" id="2594790"/>
    <lineage>
        <taxon>Bacteria</taxon>
        <taxon>Bacillati</taxon>
        <taxon>Actinomycetota</taxon>
        <taxon>Actinomycetes</taxon>
        <taxon>Micrococcales</taxon>
        <taxon>Microbacteriaceae</taxon>
        <taxon>Lacisediminihabitans</taxon>
    </lineage>
</organism>
<dbReference type="InterPro" id="IPR006035">
    <property type="entry name" value="Ureohydrolase"/>
</dbReference>
<keyword evidence="2" id="KW-0378">Hydrolase</keyword>
<sequence length="309" mass="31771">MSFARTRPSSSRTSRSRRARSNDHSQSLGGSHTGRVAATFLVVPQWQGSGSSRAMRLVDGAEAIRGDLPTTSTVLIDVPLGAGNDEGTRVSRLSSLQAVRDAQLIALGSISGLAVTIGGDCGVELASIQHAAAVNDAMAVVWLDAHPDLHTAESSPSHAFHGMVLRTLLGEGDPSLTPTTPLEVGRLILAGTRALDDAEAAFVDSAGVRLIAPEQLTAESIRDALTASGATSVYLHVDLDVLDPAEFTGLGFPEPFGVTLQSLLEVIAAVKAALPLAGAGITEFAPRNATAAGDDLGSILRIIGAVSST</sequence>
<evidence type="ECO:0000256" key="5">
    <source>
        <dbReference type="SAM" id="MobiDB-lite"/>
    </source>
</evidence>
<dbReference type="Gene3D" id="3.40.800.10">
    <property type="entry name" value="Ureohydrolase domain"/>
    <property type="match status" value="1"/>
</dbReference>
<proteinExistence type="inferred from homology"/>
<evidence type="ECO:0000313" key="6">
    <source>
        <dbReference type="EMBL" id="TXN31373.1"/>
    </source>
</evidence>
<dbReference type="PANTHER" id="PTHR43782:SF3">
    <property type="entry name" value="ARGINASE"/>
    <property type="match status" value="1"/>
</dbReference>
<dbReference type="SUPFAM" id="SSF52768">
    <property type="entry name" value="Arginase/deacetylase"/>
    <property type="match status" value="1"/>
</dbReference>
<dbReference type="AlphaFoldDB" id="A0A5C8UTV8"/>
<feature type="compositionally biased region" description="Low complexity" evidence="5">
    <location>
        <begin position="1"/>
        <end position="13"/>
    </location>
</feature>
<keyword evidence="3" id="KW-0464">Manganese</keyword>
<keyword evidence="1" id="KW-0479">Metal-binding</keyword>
<dbReference type="Proteomes" id="UP000321379">
    <property type="component" value="Unassembled WGS sequence"/>
</dbReference>